<proteinExistence type="predicted"/>
<dbReference type="Pfam" id="PF14388">
    <property type="entry name" value="DUF4419"/>
    <property type="match status" value="1"/>
</dbReference>
<comment type="caution">
    <text evidence="1">The sequence shown here is derived from an EMBL/GenBank/DDBJ whole genome shotgun (WGS) entry which is preliminary data.</text>
</comment>
<keyword evidence="2" id="KW-1185">Reference proteome</keyword>
<dbReference type="InterPro" id="IPR025533">
    <property type="entry name" value="DUF4419"/>
</dbReference>
<dbReference type="PANTHER" id="PTHR31252">
    <property type="entry name" value="DUF4419 DOMAIN-CONTAINING PROTEIN"/>
    <property type="match status" value="1"/>
</dbReference>
<evidence type="ECO:0000313" key="1">
    <source>
        <dbReference type="EMBL" id="MBB5889532.1"/>
    </source>
</evidence>
<dbReference type="Proteomes" id="UP000585638">
    <property type="component" value="Unassembled WGS sequence"/>
</dbReference>
<protein>
    <recommendedName>
        <fullName evidence="3">DUF4419 domain-containing protein</fullName>
    </recommendedName>
</protein>
<accession>A0A7W9KBG4</accession>
<organism evidence="1 2">
    <name type="scientific">Kutzneria kofuensis</name>
    <dbReference type="NCBI Taxonomy" id="103725"/>
    <lineage>
        <taxon>Bacteria</taxon>
        <taxon>Bacillati</taxon>
        <taxon>Actinomycetota</taxon>
        <taxon>Actinomycetes</taxon>
        <taxon>Pseudonocardiales</taxon>
        <taxon>Pseudonocardiaceae</taxon>
        <taxon>Kutzneria</taxon>
    </lineage>
</organism>
<sequence length="499" mass="54464">MTTFRVDDVTPAAAPLPTRPLAEVYGDVLALGGDPDTPLIEPDGVHPLLGAVARAFVDHRPLVLSPDAVWLTIAQGVAQHIRLNAEELRSKLVGHAGREALTVEVYGPAPADADSWHDIVEQFGKQIASRAVGADLFECDFTTSTKVERTAGRVVMLDGYSPYFSYWLLCICGIPSITLTGTVEDWRKIRSRVDRLPEFGLEQWRRSLVPIADEFVRAASGRADTAFWQRIYNPSDAYGGEVITGWAARFYPYLKDGGVADNPNPLLALPIGEPSDVRVTARGGVECPAIRSDQVPATLSRALVWINDRFTGRNWSVALHAGLVGVAQDDNGALRPIAGWHLTEATAQITSVLDRIIRDHEATEPVEVIHWAASAEVMELYRRIGSASLLDGAARIVPAADQRKAFGKPDQRRLEGVVELADGRTVAVAVGDEDFHWVLCRFEPDTEDERPNRWQLAGRRSEVPVLGTSLAMVLDVILDGEDPARLEIGRLADLDSGGL</sequence>
<evidence type="ECO:0008006" key="3">
    <source>
        <dbReference type="Google" id="ProtNLM"/>
    </source>
</evidence>
<dbReference type="RefSeq" id="WP_184858455.1">
    <property type="nucleotide sequence ID" value="NZ_BAAAWY010000002.1"/>
</dbReference>
<dbReference type="AlphaFoldDB" id="A0A7W9KBG4"/>
<evidence type="ECO:0000313" key="2">
    <source>
        <dbReference type="Proteomes" id="UP000585638"/>
    </source>
</evidence>
<reference evidence="1 2" key="1">
    <citation type="submission" date="2020-08" db="EMBL/GenBank/DDBJ databases">
        <title>Sequencing the genomes of 1000 actinobacteria strains.</title>
        <authorList>
            <person name="Klenk H.-P."/>
        </authorList>
    </citation>
    <scope>NUCLEOTIDE SEQUENCE [LARGE SCALE GENOMIC DNA]</scope>
    <source>
        <strain evidence="1 2">DSM 43851</strain>
    </source>
</reference>
<dbReference type="PANTHER" id="PTHR31252:SF11">
    <property type="entry name" value="DUF4419 DOMAIN-CONTAINING PROTEIN"/>
    <property type="match status" value="1"/>
</dbReference>
<name>A0A7W9KBG4_9PSEU</name>
<dbReference type="EMBL" id="JACHIR010000001">
    <property type="protein sequence ID" value="MBB5889532.1"/>
    <property type="molecule type" value="Genomic_DNA"/>
</dbReference>
<gene>
    <name evidence="1" type="ORF">BJ998_000728</name>
</gene>